<feature type="compositionally biased region" description="Polar residues" evidence="1">
    <location>
        <begin position="76"/>
        <end position="90"/>
    </location>
</feature>
<protein>
    <submittedName>
        <fullName evidence="2">Uncharacterized protein</fullName>
    </submittedName>
</protein>
<feature type="compositionally biased region" description="Low complexity" evidence="1">
    <location>
        <begin position="46"/>
        <end position="58"/>
    </location>
</feature>
<feature type="compositionally biased region" description="Low complexity" evidence="1">
    <location>
        <begin position="66"/>
        <end position="75"/>
    </location>
</feature>
<dbReference type="EnsemblMetazoa" id="AATE013305-RA">
    <property type="protein sequence ID" value="AATE013305-PA.1"/>
    <property type="gene ID" value="AATE013305"/>
</dbReference>
<feature type="compositionally biased region" description="Basic residues" evidence="1">
    <location>
        <begin position="26"/>
        <end position="42"/>
    </location>
</feature>
<reference evidence="2" key="1">
    <citation type="submission" date="2022-08" db="UniProtKB">
        <authorList>
            <consortium name="EnsemblMetazoa"/>
        </authorList>
    </citation>
    <scope>IDENTIFICATION</scope>
    <source>
        <strain evidence="2">EBRO</strain>
    </source>
</reference>
<feature type="region of interest" description="Disordered" evidence="1">
    <location>
        <begin position="1"/>
        <end position="90"/>
    </location>
</feature>
<dbReference type="STRING" id="41427.A0A182J8C9"/>
<accession>A0A182J8C9</accession>
<dbReference type="VEuPathDB" id="VectorBase:AATE013305"/>
<organism evidence="2">
    <name type="scientific">Anopheles atroparvus</name>
    <name type="common">European mosquito</name>
    <dbReference type="NCBI Taxonomy" id="41427"/>
    <lineage>
        <taxon>Eukaryota</taxon>
        <taxon>Metazoa</taxon>
        <taxon>Ecdysozoa</taxon>
        <taxon>Arthropoda</taxon>
        <taxon>Hexapoda</taxon>
        <taxon>Insecta</taxon>
        <taxon>Pterygota</taxon>
        <taxon>Neoptera</taxon>
        <taxon>Endopterygota</taxon>
        <taxon>Diptera</taxon>
        <taxon>Nematocera</taxon>
        <taxon>Culicoidea</taxon>
        <taxon>Culicidae</taxon>
        <taxon>Anophelinae</taxon>
        <taxon>Anopheles</taxon>
    </lineage>
</organism>
<dbReference type="AlphaFoldDB" id="A0A182J8C9"/>
<proteinExistence type="predicted"/>
<feature type="region of interest" description="Disordered" evidence="1">
    <location>
        <begin position="137"/>
        <end position="172"/>
    </location>
</feature>
<name>A0A182J8C9_ANOAO</name>
<sequence length="246" mass="26164">MNLEANVSSPEVDIDQQQHQQQQHQQHQHPVHHQHPPHHPHTHINQLQHQQTQQSPQHQHQHQHHQQQQQQQQQHSVQATVGKTSTNPGYTSFSISSILSRAEPVSKKGLGVITPVASLPLSAAAAAAAAAASVSNGAGVGLGTNGTPSSQDAAMLSRKEQASKNPQAKLELSEDSGEDWCFASGTDEAFAVILGQAKGPGAHPHPDRSPPGTPVEPEDHPSGIWSGSGFPDPQADHPLIGDGPRA</sequence>
<evidence type="ECO:0000313" key="2">
    <source>
        <dbReference type="EnsemblMetazoa" id="AATE013305-PA.1"/>
    </source>
</evidence>
<feature type="region of interest" description="Disordered" evidence="1">
    <location>
        <begin position="192"/>
        <end position="246"/>
    </location>
</feature>
<evidence type="ECO:0000256" key="1">
    <source>
        <dbReference type="SAM" id="MobiDB-lite"/>
    </source>
</evidence>